<reference evidence="1 2" key="1">
    <citation type="submission" date="2008-10" db="EMBL/GenBank/DDBJ databases">
        <title>Draft genome sequence of Bacteroides dorei (DSM 17855).</title>
        <authorList>
            <person name="Sudarsanam P."/>
            <person name="Ley R."/>
            <person name="Guruge J."/>
            <person name="Turnbaugh P.J."/>
            <person name="Mahowald M."/>
            <person name="Liep D."/>
            <person name="Gordon J."/>
        </authorList>
    </citation>
    <scope>NUCLEOTIDE SEQUENCE [LARGE SCALE GENOMIC DNA]</scope>
    <source>
        <strain evidence="1 2">DSM 17855</strain>
    </source>
</reference>
<sequence>MTKFLFFFDIQLNYRENFDKICSFLSIFASKRKLKANSKL</sequence>
<dbReference type="HOGENOM" id="CLU_3284803_0_0_10"/>
<organism evidence="1 2">
    <name type="scientific">Phocaeicola dorei DSM 17855</name>
    <dbReference type="NCBI Taxonomy" id="483217"/>
    <lineage>
        <taxon>Bacteria</taxon>
        <taxon>Pseudomonadati</taxon>
        <taxon>Bacteroidota</taxon>
        <taxon>Bacteroidia</taxon>
        <taxon>Bacteroidales</taxon>
        <taxon>Bacteroidaceae</taxon>
        <taxon>Phocaeicola</taxon>
    </lineage>
</organism>
<dbReference type="EMBL" id="ABWZ01000034">
    <property type="protein sequence ID" value="EEB25651.1"/>
    <property type="molecule type" value="Genomic_DNA"/>
</dbReference>
<dbReference type="AlphaFoldDB" id="B6VX05"/>
<reference evidence="1 2" key="2">
    <citation type="submission" date="2008-10" db="EMBL/GenBank/DDBJ databases">
        <authorList>
            <person name="Fulton L."/>
            <person name="Clifton S."/>
            <person name="Fulton B."/>
            <person name="Xu J."/>
            <person name="Minx P."/>
            <person name="Pepin K.H."/>
            <person name="Johnson M."/>
            <person name="Thiruvilangam P."/>
            <person name="Bhonagiri V."/>
            <person name="Nash W.E."/>
            <person name="Mardis E.R."/>
            <person name="Wilson R.K."/>
        </authorList>
    </citation>
    <scope>NUCLEOTIDE SEQUENCE [LARGE SCALE GENOMIC DNA]</scope>
    <source>
        <strain evidence="1 2">DSM 17855</strain>
    </source>
</reference>
<dbReference type="Proteomes" id="UP000004849">
    <property type="component" value="Unassembled WGS sequence"/>
</dbReference>
<gene>
    <name evidence="1" type="ORF">BACDOR_01698</name>
</gene>
<proteinExistence type="predicted"/>
<accession>B6VX05</accession>
<evidence type="ECO:0000313" key="2">
    <source>
        <dbReference type="Proteomes" id="UP000004849"/>
    </source>
</evidence>
<evidence type="ECO:0000313" key="1">
    <source>
        <dbReference type="EMBL" id="EEB25651.1"/>
    </source>
</evidence>
<name>B6VX05_9BACT</name>
<protein>
    <submittedName>
        <fullName evidence="1">Uncharacterized protein</fullName>
    </submittedName>
</protein>